<evidence type="ECO:0000313" key="2">
    <source>
        <dbReference type="Proteomes" id="UP000777774"/>
    </source>
</evidence>
<reference evidence="1 2" key="1">
    <citation type="submission" date="2020-04" db="EMBL/GenBank/DDBJ databases">
        <title>MicrobeNet Type strains.</title>
        <authorList>
            <person name="Nicholson A.C."/>
        </authorList>
    </citation>
    <scope>NUCLEOTIDE SEQUENCE [LARGE SCALE GENOMIC DNA]</scope>
    <source>
        <strain evidence="1 2">ATCC BAA-787</strain>
    </source>
</reference>
<gene>
    <name evidence="1" type="ORF">HGA02_18490</name>
</gene>
<dbReference type="RefSeq" id="WP_168680775.1">
    <property type="nucleotide sequence ID" value="NZ_JAAXOY010000716.1"/>
</dbReference>
<dbReference type="EMBL" id="JAAXOY010000716">
    <property type="protein sequence ID" value="NKY41432.1"/>
    <property type="molecule type" value="Genomic_DNA"/>
</dbReference>
<feature type="non-terminal residue" evidence="1">
    <location>
        <position position="141"/>
    </location>
</feature>
<organism evidence="1 2">
    <name type="scientific">Cellulomonas septica</name>
    <dbReference type="NCBI Taxonomy" id="285080"/>
    <lineage>
        <taxon>Bacteria</taxon>
        <taxon>Bacillati</taxon>
        <taxon>Actinomycetota</taxon>
        <taxon>Actinomycetes</taxon>
        <taxon>Micrococcales</taxon>
        <taxon>Cellulomonadaceae</taxon>
        <taxon>Cellulomonas</taxon>
    </lineage>
</organism>
<keyword evidence="2" id="KW-1185">Reference proteome</keyword>
<sequence>MSTQDAVRPAIGDLPVGDVEDAWSGWVDAARSAGEPSLAIALVERHPRRRPDLLGVVVAHARDLVLVGRAPEAVHVLGATTPPTGSEQDGYRGSEVVQAAAHAALGDDRAWSWLREAARDAPLVAAVADARGDREAGDQAW</sequence>
<proteinExistence type="predicted"/>
<accession>A0ABX1K5A5</accession>
<comment type="caution">
    <text evidence="1">The sequence shown here is derived from an EMBL/GenBank/DDBJ whole genome shotgun (WGS) entry which is preliminary data.</text>
</comment>
<dbReference type="Proteomes" id="UP000777774">
    <property type="component" value="Unassembled WGS sequence"/>
</dbReference>
<name>A0ABX1K5A5_9CELL</name>
<protein>
    <submittedName>
        <fullName evidence="1">Uncharacterized protein</fullName>
    </submittedName>
</protein>
<evidence type="ECO:0000313" key="1">
    <source>
        <dbReference type="EMBL" id="NKY41432.1"/>
    </source>
</evidence>